<evidence type="ECO:0000313" key="5">
    <source>
        <dbReference type="Proteomes" id="UP000663940"/>
    </source>
</evidence>
<accession>A0AAE6JJP6</accession>
<keyword evidence="5" id="KW-1185">Reference proteome</keyword>
<evidence type="ECO:0000313" key="2">
    <source>
        <dbReference type="EMBL" id="QEM07107.1"/>
    </source>
</evidence>
<reference evidence="2 4" key="1">
    <citation type="submission" date="2019-08" db="EMBL/GenBank/DDBJ databases">
        <title>Comparative genome analysis confer to the adaptation heavy metal polluted environment.</title>
        <authorList>
            <person name="Li Y."/>
        </authorList>
    </citation>
    <scope>NUCLEOTIDE SEQUENCE [LARGE SCALE GENOMIC DNA]</scope>
    <source>
        <strain evidence="2 4">P2</strain>
    </source>
</reference>
<evidence type="ECO:0000313" key="3">
    <source>
        <dbReference type="EMBL" id="QTE50349.1"/>
    </source>
</evidence>
<name>A0AAE6JJP6_9SPHI</name>
<proteinExistence type="predicted"/>
<dbReference type="EMBL" id="CP043451">
    <property type="protein sequence ID" value="QEM07107.1"/>
    <property type="molecule type" value="Genomic_DNA"/>
</dbReference>
<sequence>MKKLFSLLIMAGGLLAISQPSFAQKDSSGIYKTPADFQQQKLSYAINYKTGKHKIKDEMFFHESKIKVIHEGVTYTLDKNSTYGYKSTKGEVFRFANNTEYKVLNPGEPLMLYELPKINNTSKGQFRIYPVYFFSSGAASAPQALTKENLKAAFPDNHKFHDALDENFKTDAELAAYDGFHKVYKLNRVFNNSLK</sequence>
<organism evidence="2 4">
    <name type="scientific">Mucilaginibacter rubeus</name>
    <dbReference type="NCBI Taxonomy" id="2027860"/>
    <lineage>
        <taxon>Bacteria</taxon>
        <taxon>Pseudomonadati</taxon>
        <taxon>Bacteroidota</taxon>
        <taxon>Sphingobacteriia</taxon>
        <taxon>Sphingobacteriales</taxon>
        <taxon>Sphingobacteriaceae</taxon>
        <taxon>Mucilaginibacter</taxon>
    </lineage>
</organism>
<protein>
    <submittedName>
        <fullName evidence="2">Uncharacterized protein</fullName>
    </submittedName>
</protein>
<evidence type="ECO:0000256" key="1">
    <source>
        <dbReference type="SAM" id="SignalP"/>
    </source>
</evidence>
<dbReference type="RefSeq" id="WP_112658726.1">
    <property type="nucleotide sequence ID" value="NZ_CP043451.1"/>
</dbReference>
<dbReference type="Proteomes" id="UP000250557">
    <property type="component" value="Chromosome"/>
</dbReference>
<dbReference type="Proteomes" id="UP000663940">
    <property type="component" value="Chromosome"/>
</dbReference>
<keyword evidence="1" id="KW-0732">Signal</keyword>
<dbReference type="EMBL" id="CP071880">
    <property type="protein sequence ID" value="QTE50349.1"/>
    <property type="molecule type" value="Genomic_DNA"/>
</dbReference>
<feature type="chain" id="PRO_5042200186" evidence="1">
    <location>
        <begin position="24"/>
        <end position="195"/>
    </location>
</feature>
<gene>
    <name evidence="2" type="ORF">DIU31_027705</name>
    <name evidence="3" type="ORF">J3L21_33315</name>
</gene>
<feature type="signal peptide" evidence="1">
    <location>
        <begin position="1"/>
        <end position="23"/>
    </location>
</feature>
<reference evidence="3 5" key="2">
    <citation type="submission" date="2021-03" db="EMBL/GenBank/DDBJ databases">
        <title>Mucilaginibacter strains isolated from gold and copper mining confer multi heavy-metal resistance.</title>
        <authorList>
            <person name="Li Y."/>
        </authorList>
    </citation>
    <scope>NUCLEOTIDE SEQUENCE [LARGE SCALE GENOMIC DNA]</scope>
    <source>
        <strain evidence="3 5">P2-4</strain>
    </source>
</reference>
<evidence type="ECO:0000313" key="4">
    <source>
        <dbReference type="Proteomes" id="UP000250557"/>
    </source>
</evidence>
<dbReference type="AlphaFoldDB" id="A0AAE6JJP6"/>